<dbReference type="Pfam" id="PF07084">
    <property type="entry name" value="Spot_14"/>
    <property type="match status" value="2"/>
</dbReference>
<gene>
    <name evidence="7" type="primary">107368487</name>
</gene>
<protein>
    <recommendedName>
        <fullName evidence="9">Mid1-interacting protein 1</fullName>
    </recommendedName>
</protein>
<evidence type="ECO:0000313" key="7">
    <source>
        <dbReference type="EnsemblMetazoa" id="tetur27g01330.1"/>
    </source>
</evidence>
<dbReference type="OMA" id="KIARNDN"/>
<dbReference type="AlphaFoldDB" id="T1KYN6"/>
<keyword evidence="4" id="KW-0963">Cytoplasm</keyword>
<dbReference type="eggNOG" id="ENOG502S1DE">
    <property type="taxonomic scope" value="Eukaryota"/>
</dbReference>
<reference evidence="8" key="1">
    <citation type="submission" date="2011-08" db="EMBL/GenBank/DDBJ databases">
        <authorList>
            <person name="Rombauts S."/>
        </authorList>
    </citation>
    <scope>NUCLEOTIDE SEQUENCE</scope>
    <source>
        <strain evidence="8">London</strain>
    </source>
</reference>
<evidence type="ECO:0000256" key="1">
    <source>
        <dbReference type="ARBA" id="ARBA00004123"/>
    </source>
</evidence>
<dbReference type="Proteomes" id="UP000015104">
    <property type="component" value="Unassembled WGS sequence"/>
</dbReference>
<dbReference type="GO" id="GO:0005829">
    <property type="term" value="C:cytosol"/>
    <property type="evidence" value="ECO:0007669"/>
    <property type="project" value="TreeGrafter"/>
</dbReference>
<dbReference type="EnsemblMetazoa" id="tetur27g01330.1">
    <property type="protein sequence ID" value="tetur27g01330.1"/>
    <property type="gene ID" value="tetur27g01330"/>
</dbReference>
<dbReference type="InterPro" id="IPR009786">
    <property type="entry name" value="Spot_14"/>
</dbReference>
<dbReference type="KEGG" id="tut:107368487"/>
<dbReference type="GO" id="GO:0005634">
    <property type="term" value="C:nucleus"/>
    <property type="evidence" value="ECO:0007669"/>
    <property type="project" value="UniProtKB-SubCell"/>
</dbReference>
<keyword evidence="8" id="KW-1185">Reference proteome</keyword>
<evidence type="ECO:0000256" key="5">
    <source>
        <dbReference type="ARBA" id="ARBA00023242"/>
    </source>
</evidence>
<feature type="region of interest" description="Disordered" evidence="6">
    <location>
        <begin position="111"/>
        <end position="144"/>
    </location>
</feature>
<dbReference type="HOGENOM" id="CLU_066079_0_0_1"/>
<dbReference type="EMBL" id="CAEY01000714">
    <property type="status" value="NOT_ANNOTATED_CDS"/>
    <property type="molecule type" value="Genomic_DNA"/>
</dbReference>
<feature type="compositionally biased region" description="Low complexity" evidence="6">
    <location>
        <begin position="128"/>
        <end position="139"/>
    </location>
</feature>
<dbReference type="InterPro" id="IPR053719">
    <property type="entry name" value="Lipogen_MT_Stabilize_sf"/>
</dbReference>
<sequence length="200" mass="21441">MDRFVKSVNNMNSTVLVPSKLRDMDIVGKRISSCSGSIPPCLANADMYSFYIMLNDVKEELLWGPSSISSFGHVTGDGCCTTGRDKSCCTVGSNRLTASLGAIVLTGGGGGPGRVTGRHSRQPSADESLGSLGSTASSSDLETDSEADSFIKDKELDDATLHIAQAFRHHLQALHTILHQFADAADYLSLRYQEEIDSCF</sequence>
<comment type="similarity">
    <text evidence="3">Belongs to the SPOT14 family.</text>
</comment>
<name>T1KYN6_TETUR</name>
<dbReference type="Gene3D" id="6.10.140.1610">
    <property type="match status" value="1"/>
</dbReference>
<comment type="subcellular location">
    <subcellularLocation>
        <location evidence="2">Cytoplasm</location>
    </subcellularLocation>
    <subcellularLocation>
        <location evidence="1">Nucleus</location>
    </subcellularLocation>
</comment>
<dbReference type="PANTHER" id="PTHR14315">
    <property type="entry name" value="SPOT14 FAMILY MEMBER"/>
    <property type="match status" value="1"/>
</dbReference>
<evidence type="ECO:0000256" key="2">
    <source>
        <dbReference type="ARBA" id="ARBA00004496"/>
    </source>
</evidence>
<evidence type="ECO:0008006" key="9">
    <source>
        <dbReference type="Google" id="ProtNLM"/>
    </source>
</evidence>
<keyword evidence="5" id="KW-0539">Nucleus</keyword>
<evidence type="ECO:0000313" key="8">
    <source>
        <dbReference type="Proteomes" id="UP000015104"/>
    </source>
</evidence>
<reference evidence="7" key="2">
    <citation type="submission" date="2015-06" db="UniProtKB">
        <authorList>
            <consortium name="EnsemblMetazoa"/>
        </authorList>
    </citation>
    <scope>IDENTIFICATION</scope>
</reference>
<dbReference type="GO" id="GO:0046890">
    <property type="term" value="P:regulation of lipid biosynthetic process"/>
    <property type="evidence" value="ECO:0007669"/>
    <property type="project" value="TreeGrafter"/>
</dbReference>
<accession>T1KYN6</accession>
<evidence type="ECO:0000256" key="4">
    <source>
        <dbReference type="ARBA" id="ARBA00022490"/>
    </source>
</evidence>
<proteinExistence type="inferred from homology"/>
<dbReference type="PANTHER" id="PTHR14315:SF17">
    <property type="entry name" value="MIP21584P"/>
    <property type="match status" value="1"/>
</dbReference>
<organism evidence="7 8">
    <name type="scientific">Tetranychus urticae</name>
    <name type="common">Two-spotted spider mite</name>
    <dbReference type="NCBI Taxonomy" id="32264"/>
    <lineage>
        <taxon>Eukaryota</taxon>
        <taxon>Metazoa</taxon>
        <taxon>Ecdysozoa</taxon>
        <taxon>Arthropoda</taxon>
        <taxon>Chelicerata</taxon>
        <taxon>Arachnida</taxon>
        <taxon>Acari</taxon>
        <taxon>Acariformes</taxon>
        <taxon>Trombidiformes</taxon>
        <taxon>Prostigmata</taxon>
        <taxon>Eleutherengona</taxon>
        <taxon>Raphignathae</taxon>
        <taxon>Tetranychoidea</taxon>
        <taxon>Tetranychidae</taxon>
        <taxon>Tetranychus</taxon>
    </lineage>
</organism>
<dbReference type="OrthoDB" id="5951908at2759"/>
<evidence type="ECO:0000256" key="3">
    <source>
        <dbReference type="ARBA" id="ARBA00009488"/>
    </source>
</evidence>
<evidence type="ECO:0000256" key="6">
    <source>
        <dbReference type="SAM" id="MobiDB-lite"/>
    </source>
</evidence>